<dbReference type="Pfam" id="PF00172">
    <property type="entry name" value="Zn_clus"/>
    <property type="match status" value="1"/>
</dbReference>
<feature type="non-terminal residue" evidence="3">
    <location>
        <position position="1"/>
    </location>
</feature>
<protein>
    <recommendedName>
        <fullName evidence="2">Zn(2)-C6 fungal-type domain-containing protein</fullName>
    </recommendedName>
</protein>
<dbReference type="GeneID" id="25407833"/>
<dbReference type="InterPro" id="IPR001138">
    <property type="entry name" value="Zn2Cys6_DnaBD"/>
</dbReference>
<dbReference type="HOGENOM" id="CLU_126704_2_1_1"/>
<feature type="non-terminal residue" evidence="3">
    <location>
        <position position="99"/>
    </location>
</feature>
<dbReference type="SUPFAM" id="SSF57701">
    <property type="entry name" value="Zn2/Cys6 DNA-binding domain"/>
    <property type="match status" value="1"/>
</dbReference>
<evidence type="ECO:0000313" key="4">
    <source>
        <dbReference type="Proteomes" id="UP000027730"/>
    </source>
</evidence>
<dbReference type="GO" id="GO:0008270">
    <property type="term" value="F:zinc ion binding"/>
    <property type="evidence" value="ECO:0007669"/>
    <property type="project" value="InterPro"/>
</dbReference>
<organism evidence="3 4">
    <name type="scientific">Aureobasidium namibiae CBS 147.97</name>
    <dbReference type="NCBI Taxonomy" id="1043004"/>
    <lineage>
        <taxon>Eukaryota</taxon>
        <taxon>Fungi</taxon>
        <taxon>Dikarya</taxon>
        <taxon>Ascomycota</taxon>
        <taxon>Pezizomycotina</taxon>
        <taxon>Dothideomycetes</taxon>
        <taxon>Dothideomycetidae</taxon>
        <taxon>Dothideales</taxon>
        <taxon>Saccotheciaceae</taxon>
        <taxon>Aureobasidium</taxon>
    </lineage>
</organism>
<dbReference type="InterPro" id="IPR036864">
    <property type="entry name" value="Zn2-C6_fun-type_DNA-bd_sf"/>
</dbReference>
<dbReference type="Proteomes" id="UP000027730">
    <property type="component" value="Unassembled WGS sequence"/>
</dbReference>
<gene>
    <name evidence="3" type="ORF">M436DRAFT_14634</name>
</gene>
<evidence type="ECO:0000259" key="2">
    <source>
        <dbReference type="PROSITE" id="PS50048"/>
    </source>
</evidence>
<sequence>ACDACRNRKTKCNGSRPSCQQCCTRGLACIYAAEPDAPPIVALKRKHEALKRQSLGEHEVISRLKSVSDRDAQRMLGLLRAGEDIDAVLQLAQGLKDLP</sequence>
<dbReference type="InterPro" id="IPR053187">
    <property type="entry name" value="Notoamide_regulator"/>
</dbReference>
<dbReference type="Gene3D" id="4.10.240.10">
    <property type="entry name" value="Zn(2)-C6 fungal-type DNA-binding domain"/>
    <property type="match status" value="1"/>
</dbReference>
<feature type="domain" description="Zn(2)-C6 fungal-type" evidence="2">
    <location>
        <begin position="1"/>
        <end position="31"/>
    </location>
</feature>
<name>A0A074X249_9PEZI</name>
<dbReference type="SMART" id="SM00066">
    <property type="entry name" value="GAL4"/>
    <property type="match status" value="1"/>
</dbReference>
<reference evidence="3 4" key="1">
    <citation type="journal article" date="2014" name="BMC Genomics">
        <title>Genome sequencing of four Aureobasidium pullulans varieties: biotechnological potential, stress tolerance, and description of new species.</title>
        <authorList>
            <person name="Gostin Ar C."/>
            <person name="Ohm R.A."/>
            <person name="Kogej T."/>
            <person name="Sonjak S."/>
            <person name="Turk M."/>
            <person name="Zajc J."/>
            <person name="Zalar P."/>
            <person name="Grube M."/>
            <person name="Sun H."/>
            <person name="Han J."/>
            <person name="Sharma A."/>
            <person name="Chiniquy J."/>
            <person name="Ngan C.Y."/>
            <person name="Lipzen A."/>
            <person name="Barry K."/>
            <person name="Grigoriev I.V."/>
            <person name="Gunde-Cimerman N."/>
        </authorList>
    </citation>
    <scope>NUCLEOTIDE SEQUENCE [LARGE SCALE GENOMIC DNA]</scope>
    <source>
        <strain evidence="3 4">CBS 147.97</strain>
    </source>
</reference>
<dbReference type="PANTHER" id="PTHR47256">
    <property type="entry name" value="ZN(II)2CYS6 TRANSCRIPTION FACTOR (EUROFUNG)-RELATED"/>
    <property type="match status" value="1"/>
</dbReference>
<dbReference type="PROSITE" id="PS50048">
    <property type="entry name" value="ZN2_CY6_FUNGAL_2"/>
    <property type="match status" value="1"/>
</dbReference>
<dbReference type="PROSITE" id="PS00463">
    <property type="entry name" value="ZN2_CY6_FUNGAL_1"/>
    <property type="match status" value="1"/>
</dbReference>
<dbReference type="CDD" id="cd00067">
    <property type="entry name" value="GAL4"/>
    <property type="match status" value="1"/>
</dbReference>
<accession>A0A074X249</accession>
<keyword evidence="4" id="KW-1185">Reference proteome</keyword>
<proteinExistence type="predicted"/>
<dbReference type="GO" id="GO:0000981">
    <property type="term" value="F:DNA-binding transcription factor activity, RNA polymerase II-specific"/>
    <property type="evidence" value="ECO:0007669"/>
    <property type="project" value="InterPro"/>
</dbReference>
<dbReference type="EMBL" id="KL584727">
    <property type="protein sequence ID" value="KEQ68686.1"/>
    <property type="molecule type" value="Genomic_DNA"/>
</dbReference>
<dbReference type="RefSeq" id="XP_013422791.1">
    <property type="nucleotide sequence ID" value="XM_013567337.1"/>
</dbReference>
<dbReference type="OrthoDB" id="10261408at2759"/>
<dbReference type="AlphaFoldDB" id="A0A074X249"/>
<keyword evidence="1" id="KW-0539">Nucleus</keyword>
<dbReference type="PANTHER" id="PTHR47256:SF1">
    <property type="entry name" value="ZN(II)2CYS6 TRANSCRIPTION FACTOR (EUROFUNG)"/>
    <property type="match status" value="1"/>
</dbReference>
<evidence type="ECO:0000256" key="1">
    <source>
        <dbReference type="ARBA" id="ARBA00023242"/>
    </source>
</evidence>
<evidence type="ECO:0000313" key="3">
    <source>
        <dbReference type="EMBL" id="KEQ68686.1"/>
    </source>
</evidence>